<evidence type="ECO:0000313" key="1">
    <source>
        <dbReference type="EMBL" id="VVU99222.1"/>
    </source>
</evidence>
<dbReference type="EMBL" id="CABVMM010000002">
    <property type="protein sequence ID" value="VVU99222.1"/>
    <property type="molecule type" value="Genomic_DNA"/>
</dbReference>
<organism evidence="1 2">
    <name type="scientific">Mesonia oceanica</name>
    <dbReference type="NCBI Taxonomy" id="2687242"/>
    <lineage>
        <taxon>Bacteria</taxon>
        <taxon>Pseudomonadati</taxon>
        <taxon>Bacteroidota</taxon>
        <taxon>Flavobacteriia</taxon>
        <taxon>Flavobacteriales</taxon>
        <taxon>Flavobacteriaceae</taxon>
        <taxon>Mesonia</taxon>
    </lineage>
</organism>
<reference evidence="1" key="1">
    <citation type="submission" date="2019-09" db="EMBL/GenBank/DDBJ databases">
        <authorList>
            <person name="Rodrigo-Torres L."/>
            <person name="Arahal R. D."/>
            <person name="Lucena T."/>
        </authorList>
    </citation>
    <scope>NUCLEOTIDE SEQUENCE</scope>
    <source>
        <strain evidence="1">ISS653</strain>
    </source>
</reference>
<proteinExistence type="predicted"/>
<name>A0AC61Y492_9FLAO</name>
<accession>A0AC61Y492</accession>
<sequence length="37" mass="4065">MNDAIRGGIIGPVKETKKNSRFFQQILLGANIMEGCN</sequence>
<gene>
    <name evidence="1" type="ORF">FVB9532_00474</name>
</gene>
<comment type="caution">
    <text evidence="1">The sequence shown here is derived from an EMBL/GenBank/DDBJ whole genome shotgun (WGS) entry which is preliminary data.</text>
</comment>
<protein>
    <submittedName>
        <fullName evidence="1">Uncharacterized protein</fullName>
    </submittedName>
</protein>
<dbReference type="Proteomes" id="UP000356253">
    <property type="component" value="Unassembled WGS sequence"/>
</dbReference>
<evidence type="ECO:0000313" key="2">
    <source>
        <dbReference type="Proteomes" id="UP000356253"/>
    </source>
</evidence>
<keyword evidence="2" id="KW-1185">Reference proteome</keyword>